<dbReference type="Gene3D" id="1.10.10.1940">
    <property type="match status" value="1"/>
</dbReference>
<dbReference type="Proteomes" id="UP000242188">
    <property type="component" value="Unassembled WGS sequence"/>
</dbReference>
<feature type="domain" description="ShKT" evidence="4">
    <location>
        <begin position="569"/>
        <end position="606"/>
    </location>
</feature>
<evidence type="ECO:0000256" key="3">
    <source>
        <dbReference type="SAM" id="SignalP"/>
    </source>
</evidence>
<feature type="compositionally biased region" description="Low complexity" evidence="2">
    <location>
        <begin position="191"/>
        <end position="223"/>
    </location>
</feature>
<comment type="caution">
    <text evidence="1">Lacks conserved residue(s) required for the propagation of feature annotation.</text>
</comment>
<feature type="region of interest" description="Disordered" evidence="2">
    <location>
        <begin position="304"/>
        <end position="346"/>
    </location>
</feature>
<keyword evidence="6" id="KW-1185">Reference proteome</keyword>
<reference evidence="5 6" key="1">
    <citation type="journal article" date="2017" name="Nat. Ecol. Evol.">
        <title>Scallop genome provides insights into evolution of bilaterian karyotype and development.</title>
        <authorList>
            <person name="Wang S."/>
            <person name="Zhang J."/>
            <person name="Jiao W."/>
            <person name="Li J."/>
            <person name="Xun X."/>
            <person name="Sun Y."/>
            <person name="Guo X."/>
            <person name="Huan P."/>
            <person name="Dong B."/>
            <person name="Zhang L."/>
            <person name="Hu X."/>
            <person name="Sun X."/>
            <person name="Wang J."/>
            <person name="Zhao C."/>
            <person name="Wang Y."/>
            <person name="Wang D."/>
            <person name="Huang X."/>
            <person name="Wang R."/>
            <person name="Lv J."/>
            <person name="Li Y."/>
            <person name="Zhang Z."/>
            <person name="Liu B."/>
            <person name="Lu W."/>
            <person name="Hui Y."/>
            <person name="Liang J."/>
            <person name="Zhou Z."/>
            <person name="Hou R."/>
            <person name="Li X."/>
            <person name="Liu Y."/>
            <person name="Li H."/>
            <person name="Ning X."/>
            <person name="Lin Y."/>
            <person name="Zhao L."/>
            <person name="Xing Q."/>
            <person name="Dou J."/>
            <person name="Li Y."/>
            <person name="Mao J."/>
            <person name="Guo H."/>
            <person name="Dou H."/>
            <person name="Li T."/>
            <person name="Mu C."/>
            <person name="Jiang W."/>
            <person name="Fu Q."/>
            <person name="Fu X."/>
            <person name="Miao Y."/>
            <person name="Liu J."/>
            <person name="Yu Q."/>
            <person name="Li R."/>
            <person name="Liao H."/>
            <person name="Li X."/>
            <person name="Kong Y."/>
            <person name="Jiang Z."/>
            <person name="Chourrout D."/>
            <person name="Li R."/>
            <person name="Bao Z."/>
        </authorList>
    </citation>
    <scope>NUCLEOTIDE SEQUENCE [LARGE SCALE GENOMIC DNA]</scope>
    <source>
        <strain evidence="5 6">PY_sf001</strain>
    </source>
</reference>
<dbReference type="InterPro" id="IPR003582">
    <property type="entry name" value="ShKT_dom"/>
</dbReference>
<evidence type="ECO:0000256" key="1">
    <source>
        <dbReference type="PROSITE-ProRule" id="PRU01005"/>
    </source>
</evidence>
<evidence type="ECO:0000313" key="5">
    <source>
        <dbReference type="EMBL" id="OWF39473.1"/>
    </source>
</evidence>
<comment type="caution">
    <text evidence="5">The sequence shown here is derived from an EMBL/GenBank/DDBJ whole genome shotgun (WGS) entry which is preliminary data.</text>
</comment>
<proteinExistence type="predicted"/>
<dbReference type="PROSITE" id="PS51670">
    <property type="entry name" value="SHKT"/>
    <property type="match status" value="2"/>
</dbReference>
<dbReference type="OrthoDB" id="10569674at2759"/>
<feature type="compositionally biased region" description="Low complexity" evidence="2">
    <location>
        <begin position="420"/>
        <end position="476"/>
    </location>
</feature>
<dbReference type="SMART" id="SM00254">
    <property type="entry name" value="ShKT"/>
    <property type="match status" value="4"/>
</dbReference>
<gene>
    <name evidence="5" type="ORF">KP79_PYT03687</name>
</gene>
<accession>A0A210PSK3</accession>
<dbReference type="AlphaFoldDB" id="A0A210PSK3"/>
<keyword evidence="3" id="KW-0732">Signal</keyword>
<feature type="region of interest" description="Disordered" evidence="2">
    <location>
        <begin position="420"/>
        <end position="567"/>
    </location>
</feature>
<organism evidence="5 6">
    <name type="scientific">Mizuhopecten yessoensis</name>
    <name type="common">Japanese scallop</name>
    <name type="synonym">Patinopecten yessoensis</name>
    <dbReference type="NCBI Taxonomy" id="6573"/>
    <lineage>
        <taxon>Eukaryota</taxon>
        <taxon>Metazoa</taxon>
        <taxon>Spiralia</taxon>
        <taxon>Lophotrochozoa</taxon>
        <taxon>Mollusca</taxon>
        <taxon>Bivalvia</taxon>
        <taxon>Autobranchia</taxon>
        <taxon>Pteriomorphia</taxon>
        <taxon>Pectinida</taxon>
        <taxon>Pectinoidea</taxon>
        <taxon>Pectinidae</taxon>
        <taxon>Mizuhopecten</taxon>
    </lineage>
</organism>
<feature type="region of interest" description="Disordered" evidence="2">
    <location>
        <begin position="191"/>
        <end position="233"/>
    </location>
</feature>
<protein>
    <recommendedName>
        <fullName evidence="4">ShKT domain-containing protein</fullName>
    </recommendedName>
</protein>
<evidence type="ECO:0000256" key="2">
    <source>
        <dbReference type="SAM" id="MobiDB-lite"/>
    </source>
</evidence>
<feature type="signal peptide" evidence="3">
    <location>
        <begin position="1"/>
        <end position="23"/>
    </location>
</feature>
<sequence length="677" mass="71602">MSASTDFVSTVLIIISLFTRIQAEYSCDDIFTGKVSPPPDCSHSHDDPEIDSRCRIDLGVHPVGRNALHILDEGLKSNVRLCFGCSEDNFYGQCNTVIACHPQTVCYYETHTNHDSATRTRHRYGCMWESSHVSSGGHHCSQPDHGSASGTRTCSQPKLCNGGPAQLNHISNLIYSLHPTTTTSTKPTITTVTTTTTTPKPTTTTVPTTTTPKPTTFPTTKSTQKPISTPLTSTTCKQGDGKLKCADFNDPPYFTCSQYDHYHNNTLCSLTSGHDRAVKECPQYCGFCDEYCQLLYNAQGLTTPTTTPSTTPTPIPTTTTVTTTTTTPKLTTTTVPSATSTPKPITTSVRSIPCKQGNGTLMCMDHDNPPYFVCKTFDQDSGLCGWTSSGHDRAVDQCPLYCGFCDEYCQKLYDAQVQTTPPTTTTSASTLPPTTTPTTTQPTTTTTTTAAPTTTSTTTTTTTTTQPTTTSTTSSTTPPPPPTTTTTISPTSSSTTTTTQPTTTTTQPTTTPTTAAPITSSSTITTTTTSTQPTTTITTESSTAAASTTLSTSEPATSTTAAASTGPPCVDTDTTCAGMASFLCTASDPVSQAYAKQSCAKTCNFCGQSATTTISTITPAQCVDHDINNNCGSMANVLCNSKDVHTMNYAIANCAKTCNLCTEYLQQLAGANIPLLG</sequence>
<feature type="domain" description="ShKT" evidence="4">
    <location>
        <begin position="622"/>
        <end position="661"/>
    </location>
</feature>
<evidence type="ECO:0000259" key="4">
    <source>
        <dbReference type="PROSITE" id="PS51670"/>
    </source>
</evidence>
<name>A0A210PSK3_MIZYE</name>
<dbReference type="EMBL" id="NEDP02005524">
    <property type="protein sequence ID" value="OWF39473.1"/>
    <property type="molecule type" value="Genomic_DNA"/>
</dbReference>
<dbReference type="Pfam" id="PF01549">
    <property type="entry name" value="ShK"/>
    <property type="match status" value="2"/>
</dbReference>
<feature type="compositionally biased region" description="Low complexity" evidence="2">
    <location>
        <begin position="484"/>
        <end position="565"/>
    </location>
</feature>
<feature type="compositionally biased region" description="Polar residues" evidence="2">
    <location>
        <begin position="224"/>
        <end position="233"/>
    </location>
</feature>
<evidence type="ECO:0000313" key="6">
    <source>
        <dbReference type="Proteomes" id="UP000242188"/>
    </source>
</evidence>
<feature type="compositionally biased region" description="Low complexity" evidence="2">
    <location>
        <begin position="304"/>
        <end position="344"/>
    </location>
</feature>
<feature type="chain" id="PRO_5012261910" description="ShKT domain-containing protein" evidence="3">
    <location>
        <begin position="24"/>
        <end position="677"/>
    </location>
</feature>